<evidence type="ECO:0000313" key="6">
    <source>
        <dbReference type="Proteomes" id="UP001304461"/>
    </source>
</evidence>
<dbReference type="InterPro" id="IPR050641">
    <property type="entry name" value="RIFMO-like"/>
</dbReference>
<keyword evidence="2" id="KW-0285">Flavoprotein</keyword>
<dbReference type="Gene3D" id="3.30.70.2450">
    <property type="match status" value="1"/>
</dbReference>
<accession>A0ABU5RVH5</accession>
<protein>
    <submittedName>
        <fullName evidence="5">FAD-dependent monooxygenase</fullName>
    </submittedName>
</protein>
<dbReference type="SUPFAM" id="SSF51905">
    <property type="entry name" value="FAD/NAD(P)-binding domain"/>
    <property type="match status" value="1"/>
</dbReference>
<dbReference type="RefSeq" id="WP_323305769.1">
    <property type="nucleotide sequence ID" value="NZ_JAYGHX010000006.1"/>
</dbReference>
<dbReference type="Proteomes" id="UP001304461">
    <property type="component" value="Unassembled WGS sequence"/>
</dbReference>
<dbReference type="Gene3D" id="3.50.50.60">
    <property type="entry name" value="FAD/NAD(P)-binding domain"/>
    <property type="match status" value="1"/>
</dbReference>
<dbReference type="PRINTS" id="PR00420">
    <property type="entry name" value="RNGMNOXGNASE"/>
</dbReference>
<name>A0ABU5RVH5_9CYAN</name>
<sequence>MPSSLPSQTCVLVVGAGPTGLLLAGELQRRGVPNLLIDARAEALHWDRATVIHPLSLEIFEALGLVDRFLEAGCRQRRILIHADGQRLGELDLADCGSRYGFNLGLSEEVTESILTDHLESQGGAVQRSCRLVALAPHGEGVSATVACGEQEHAVQARWVVGCDGLRSTTRALSGLDFEGHGISRPWAVFDAAVEGWAESHEVNAAYLDASPLILTALPDERWRVYLRPAAEEGDLVAEAAAVLGRYLPQARFSAVENPSRFHCHSRVASSFRAGPVFLAGDAAHVCSPAEGHGMNGGLHDAANLAWKLALVHHGAADSALLDSYEQERRPVAQQICRSGDATEQAHGLQESGERATRDRAIAAMLANPVARQQEVVAETEMNVSYAGSAIIGGGEGQPIGAGQRLPTTIALPPGAGASLLHALTHRCGHTLLLLAGPELSPEALSSLQAELEADRAAGSLPLALVEAVVSLRLEEAASLGLGPLTLLAVRPDGFIGLRADVDHRNAVRRYGGLVMGRLNPA</sequence>
<dbReference type="Pfam" id="PF01494">
    <property type="entry name" value="FAD_binding_3"/>
    <property type="match status" value="1"/>
</dbReference>
<dbReference type="PANTHER" id="PTHR43004">
    <property type="entry name" value="TRK SYSTEM POTASSIUM UPTAKE PROTEIN"/>
    <property type="match status" value="1"/>
</dbReference>
<evidence type="ECO:0000256" key="3">
    <source>
        <dbReference type="ARBA" id="ARBA00022827"/>
    </source>
</evidence>
<evidence type="ECO:0000256" key="2">
    <source>
        <dbReference type="ARBA" id="ARBA00022630"/>
    </source>
</evidence>
<evidence type="ECO:0000259" key="4">
    <source>
        <dbReference type="Pfam" id="PF01494"/>
    </source>
</evidence>
<keyword evidence="6" id="KW-1185">Reference proteome</keyword>
<reference evidence="5 6" key="1">
    <citation type="submission" date="2023-12" db="EMBL/GenBank/DDBJ databases">
        <title>Baltic Sea Cyanobacteria.</title>
        <authorList>
            <person name="Delbaje E."/>
            <person name="Fewer D.P."/>
            <person name="Shishido T.K."/>
        </authorList>
    </citation>
    <scope>NUCLEOTIDE SEQUENCE [LARGE SCALE GENOMIC DNA]</scope>
    <source>
        <strain evidence="5 6">UHCC 0139</strain>
    </source>
</reference>
<evidence type="ECO:0000256" key="1">
    <source>
        <dbReference type="ARBA" id="ARBA00001974"/>
    </source>
</evidence>
<feature type="domain" description="FAD-binding" evidence="4">
    <location>
        <begin position="9"/>
        <end position="338"/>
    </location>
</feature>
<dbReference type="InterPro" id="IPR036188">
    <property type="entry name" value="FAD/NAD-bd_sf"/>
</dbReference>
<comment type="cofactor">
    <cofactor evidence="1">
        <name>FAD</name>
        <dbReference type="ChEBI" id="CHEBI:57692"/>
    </cofactor>
</comment>
<comment type="caution">
    <text evidence="5">The sequence shown here is derived from an EMBL/GenBank/DDBJ whole genome shotgun (WGS) entry which is preliminary data.</text>
</comment>
<keyword evidence="5" id="KW-0560">Oxidoreductase</keyword>
<dbReference type="EMBL" id="JAYGHX010000006">
    <property type="protein sequence ID" value="MEA5391780.1"/>
    <property type="molecule type" value="Genomic_DNA"/>
</dbReference>
<keyword evidence="5" id="KW-0503">Monooxygenase</keyword>
<dbReference type="GO" id="GO:0004497">
    <property type="term" value="F:monooxygenase activity"/>
    <property type="evidence" value="ECO:0007669"/>
    <property type="project" value="UniProtKB-KW"/>
</dbReference>
<proteinExistence type="predicted"/>
<dbReference type="InterPro" id="IPR002938">
    <property type="entry name" value="FAD-bd"/>
</dbReference>
<gene>
    <name evidence="5" type="ORF">VB738_10985</name>
</gene>
<evidence type="ECO:0000313" key="5">
    <source>
        <dbReference type="EMBL" id="MEA5391780.1"/>
    </source>
</evidence>
<dbReference type="PANTHER" id="PTHR43004:SF19">
    <property type="entry name" value="BINDING MONOOXYGENASE, PUTATIVE (JCVI)-RELATED"/>
    <property type="match status" value="1"/>
</dbReference>
<organism evidence="5 6">
    <name type="scientific">Cyanobium gracile UHCC 0139</name>
    <dbReference type="NCBI Taxonomy" id="3110308"/>
    <lineage>
        <taxon>Bacteria</taxon>
        <taxon>Bacillati</taxon>
        <taxon>Cyanobacteriota</taxon>
        <taxon>Cyanophyceae</taxon>
        <taxon>Synechococcales</taxon>
        <taxon>Prochlorococcaceae</taxon>
        <taxon>Cyanobium</taxon>
    </lineage>
</organism>
<keyword evidence="3" id="KW-0274">FAD</keyword>